<evidence type="ECO:0000256" key="4">
    <source>
        <dbReference type="SAM" id="MobiDB-lite"/>
    </source>
</evidence>
<protein>
    <submittedName>
        <fullName evidence="5">Protein CTR9-like protein</fullName>
    </submittedName>
</protein>
<feature type="compositionally biased region" description="Basic and acidic residues" evidence="4">
    <location>
        <begin position="1246"/>
        <end position="1262"/>
    </location>
</feature>
<dbReference type="SMART" id="SM00028">
    <property type="entry name" value="TPR"/>
    <property type="match status" value="13"/>
</dbReference>
<feature type="compositionally biased region" description="Basic residues" evidence="4">
    <location>
        <begin position="1310"/>
        <end position="1324"/>
    </location>
</feature>
<dbReference type="Pfam" id="PF14559">
    <property type="entry name" value="TPR_19"/>
    <property type="match status" value="1"/>
</dbReference>
<dbReference type="InterPro" id="IPR019734">
    <property type="entry name" value="TPR_rpt"/>
</dbReference>
<dbReference type="PROSITE" id="PS50293">
    <property type="entry name" value="TPR_REGION"/>
    <property type="match status" value="1"/>
</dbReference>
<dbReference type="Pfam" id="PF13414">
    <property type="entry name" value="TPR_11"/>
    <property type="match status" value="1"/>
</dbReference>
<feature type="region of interest" description="Disordered" evidence="4">
    <location>
        <begin position="1"/>
        <end position="23"/>
    </location>
</feature>
<feature type="repeat" description="TPR" evidence="3">
    <location>
        <begin position="705"/>
        <end position="738"/>
    </location>
</feature>
<name>A0ABD1T0G1_9LAMI</name>
<accession>A0ABD1T0G1</accession>
<evidence type="ECO:0000256" key="1">
    <source>
        <dbReference type="ARBA" id="ARBA00022737"/>
    </source>
</evidence>
<feature type="compositionally biased region" description="Acidic residues" evidence="4">
    <location>
        <begin position="1418"/>
        <end position="1430"/>
    </location>
</feature>
<comment type="caution">
    <text evidence="5">The sequence shown here is derived from an EMBL/GenBank/DDBJ whole genome shotgun (WGS) entry which is preliminary data.</text>
</comment>
<dbReference type="EMBL" id="JBFOLK010000006">
    <property type="protein sequence ID" value="KAL2506167.1"/>
    <property type="molecule type" value="Genomic_DNA"/>
</dbReference>
<gene>
    <name evidence="5" type="ORF">Adt_21788</name>
</gene>
<dbReference type="Gene3D" id="1.25.40.10">
    <property type="entry name" value="Tetratricopeptide repeat domain"/>
    <property type="match status" value="4"/>
</dbReference>
<dbReference type="FunFam" id="1.25.40.10:FF:000383">
    <property type="entry name" value="Rna polymerase-associated protein ctr9"/>
    <property type="match status" value="1"/>
</dbReference>
<evidence type="ECO:0000313" key="6">
    <source>
        <dbReference type="Proteomes" id="UP001604336"/>
    </source>
</evidence>
<dbReference type="InterPro" id="IPR031101">
    <property type="entry name" value="Ctr9"/>
</dbReference>
<dbReference type="SUPFAM" id="SSF48452">
    <property type="entry name" value="TPR-like"/>
    <property type="match status" value="3"/>
</dbReference>
<sequence>MVELESDTQSPLSPPATTANNGATAAANNGILGGFFQLGRPKLRVTTEYDSDSSEFLHKVSCKLLDNLAKFKLSFQNNSKGEVSDPQVSFASKYFSLHYDLEESDALLKASFDVVPGLQFRAAHGVKAQQGEVAMVADLGSPAYKFELSSAVPSVGMPRATLKFPLGEVSFQEKEEEEEEEHKRTLSVNGILKSYILNGVCTARYHEENLNLRYAYKDEQLTFIPSISLPSNALSCAFKRRCSPSDKLSYWYYFDSNNWSAVYKHTAGKDYKIKAGYDSEVRLGWASLWVGDENGKAKTAPMKMKVQFMLQVPQDDIKSSVLMFRVKKRMAFVYIPVQNSEEEVRVALDQLPRDATDILDILKAEQAPLDLWLIIAREYFKQGKIEQFRQILEEGSSPEIDEYYADVRYERIAILNALGAYYSYLGKIETKQREKEEHYIMATQYYNKASRIDMHEPSTWIGKGQLLLAKGDVEQAFNAFKIVLDGDRDNVPALLGQACVHFSRGRYSDSLELYKRALQVYPQSPAAVRLGIALCHYKLGHLGKAKQAFHRVLQLDPENVEALVALGISDLQTNEAVTIRSGMEKMQMAFEIYPYCAMSLNYLANHFFFTGQHFLVEQLTETALAVTTHGPTKSHSYYNLARSYHSKGDYEKAGMYYMASVKESNKPHEFVLPYYGLGQVQMKLGDLRSALSNFEKVLEVQSENCETLKALGHIYFQLGQNEKAQELFKKATKVDPRDPQAFLDLGELLVSTDDCASLDAFKTARNLLKKENEEVPIELLNNIGALHFERGEFELAGEAFMEALGDGIWHNFVDAKAQSSFKNVEQSDLSEERLSPSHKVQSSLINSALYPIDASSSLHQHRDFQLFHRLEEQGTSVELPWNKVSTLFNLARVLEQMHDTDTASIFYRLILFKYADYTDAYLRLAAISKARNNIQLSIELIGDALKVDDKCLDALLMLGDLELKNDEWVKAKETFRAAKDATDGKDSYAAVCLGNWNCFAAIRNEKRAPKLEATHLEKAKELYTKVLQQNSANLYAANGAGVVLAERGQFDIAKDLFTQVQEAASGSFNVQMPDIWINLAHVHFAQGNFALAVKMYQNCLRKFYYNTDSQVLLYLARTHYEAEQWQDCKKTLLRAIHLAPSNYTFRFDVGVAMQKFSASTLQKTKRTVDEVRATVAELKNAVRLFSLLSAASNLHFHGFDETKIGTHVGYCQHLLDAAKVHCELAEREEQKNQERLKVMQQMELADESRRKAEEQRKLQLEKRKQEDELKQVMQQEKHLERIKEQWKSSVSASKRKDRSLTEEEEGGHGEKRRRKGGKRKKKEKTSHYESEEVEADMENQEEVEYEDANTNYSEALEDQVENNPQDLLAAAGLEDSDAEDDAAAPLSNVSRVRRAWSESDEDEPLQRQSESDHVMDMQESDGEGAADDEE</sequence>
<dbReference type="Pfam" id="PF13181">
    <property type="entry name" value="TPR_8"/>
    <property type="match status" value="3"/>
</dbReference>
<evidence type="ECO:0000256" key="2">
    <source>
        <dbReference type="ARBA" id="ARBA00022803"/>
    </source>
</evidence>
<dbReference type="Proteomes" id="UP001604336">
    <property type="component" value="Unassembled WGS sequence"/>
</dbReference>
<feature type="region of interest" description="Disordered" evidence="4">
    <location>
        <begin position="1243"/>
        <end position="1262"/>
    </location>
</feature>
<organism evidence="5 6">
    <name type="scientific">Abeliophyllum distichum</name>
    <dbReference type="NCBI Taxonomy" id="126358"/>
    <lineage>
        <taxon>Eukaryota</taxon>
        <taxon>Viridiplantae</taxon>
        <taxon>Streptophyta</taxon>
        <taxon>Embryophyta</taxon>
        <taxon>Tracheophyta</taxon>
        <taxon>Spermatophyta</taxon>
        <taxon>Magnoliopsida</taxon>
        <taxon>eudicotyledons</taxon>
        <taxon>Gunneridae</taxon>
        <taxon>Pentapetalae</taxon>
        <taxon>asterids</taxon>
        <taxon>lamiids</taxon>
        <taxon>Lamiales</taxon>
        <taxon>Oleaceae</taxon>
        <taxon>Forsythieae</taxon>
        <taxon>Abeliophyllum</taxon>
    </lineage>
</organism>
<dbReference type="FunFam" id="1.25.40.10:FF:000628">
    <property type="entry name" value="protein CTR9 homolog"/>
    <property type="match status" value="1"/>
</dbReference>
<feature type="repeat" description="TPR" evidence="3">
    <location>
        <begin position="671"/>
        <end position="704"/>
    </location>
</feature>
<keyword evidence="1" id="KW-0677">Repeat</keyword>
<feature type="region of interest" description="Disordered" evidence="4">
    <location>
        <begin position="1267"/>
        <end position="1430"/>
    </location>
</feature>
<proteinExistence type="predicted"/>
<dbReference type="PANTHER" id="PTHR14027">
    <property type="entry name" value="RNA POLYMERASE-ASSOCIATED PROTEIN CTR9"/>
    <property type="match status" value="1"/>
</dbReference>
<keyword evidence="6" id="KW-1185">Reference proteome</keyword>
<dbReference type="InterPro" id="IPR011990">
    <property type="entry name" value="TPR-like_helical_dom_sf"/>
</dbReference>
<feature type="compositionally biased region" description="Basic and acidic residues" evidence="4">
    <location>
        <begin position="1267"/>
        <end position="1286"/>
    </location>
</feature>
<dbReference type="FunFam" id="1.25.40.10:FF:000328">
    <property type="entry name" value="protein CTR9 homolog"/>
    <property type="match status" value="1"/>
</dbReference>
<feature type="compositionally biased region" description="Basic and acidic residues" evidence="4">
    <location>
        <begin position="1298"/>
        <end position="1309"/>
    </location>
</feature>
<evidence type="ECO:0000313" key="5">
    <source>
        <dbReference type="EMBL" id="KAL2506167.1"/>
    </source>
</evidence>
<feature type="repeat" description="TPR" evidence="3">
    <location>
        <begin position="491"/>
        <end position="524"/>
    </location>
</feature>
<reference evidence="6" key="1">
    <citation type="submission" date="2024-07" db="EMBL/GenBank/DDBJ databases">
        <title>Two chromosome-level genome assemblies of Korean endemic species Abeliophyllum distichum and Forsythia ovata (Oleaceae).</title>
        <authorList>
            <person name="Jang H."/>
        </authorList>
    </citation>
    <scope>NUCLEOTIDE SEQUENCE [LARGE SCALE GENOMIC DNA]</scope>
</reference>
<feature type="compositionally biased region" description="Acidic residues" evidence="4">
    <location>
        <begin position="1331"/>
        <end position="1347"/>
    </location>
</feature>
<dbReference type="PANTHER" id="PTHR14027:SF2">
    <property type="entry name" value="RNA POLYMERASE-ASSOCIATED PROTEIN CTR9 HOMOLOG"/>
    <property type="match status" value="1"/>
</dbReference>
<feature type="repeat" description="TPR" evidence="3">
    <location>
        <begin position="457"/>
        <end position="490"/>
    </location>
</feature>
<feature type="repeat" description="TPR" evidence="3">
    <location>
        <begin position="526"/>
        <end position="559"/>
    </location>
</feature>
<dbReference type="PROSITE" id="PS50005">
    <property type="entry name" value="TPR"/>
    <property type="match status" value="5"/>
</dbReference>
<evidence type="ECO:0000256" key="3">
    <source>
        <dbReference type="PROSITE-ProRule" id="PRU00339"/>
    </source>
</evidence>
<keyword evidence="2 3" id="KW-0802">TPR repeat</keyword>
<dbReference type="GO" id="GO:0005634">
    <property type="term" value="C:nucleus"/>
    <property type="evidence" value="ECO:0007669"/>
    <property type="project" value="UniProtKB-ARBA"/>
</dbReference>